<reference evidence="1" key="1">
    <citation type="submission" date="2019-08" db="EMBL/GenBank/DDBJ databases">
        <authorList>
            <person name="Kucharzyk K."/>
            <person name="Murdoch R.W."/>
            <person name="Higgins S."/>
            <person name="Loffler F."/>
        </authorList>
    </citation>
    <scope>NUCLEOTIDE SEQUENCE</scope>
</reference>
<dbReference type="AlphaFoldDB" id="A0A645CZA6"/>
<proteinExistence type="predicted"/>
<sequence>MSMAFGLRGLHWEWTREINGICSGIYRVDLINSGKYLIYATNWKLLSSFVTIPGTKALVPVKDILMG</sequence>
<name>A0A645CZA6_9ZZZZ</name>
<gene>
    <name evidence="1" type="ORF">SDC9_129249</name>
</gene>
<accession>A0A645CZA6</accession>
<evidence type="ECO:0000313" key="1">
    <source>
        <dbReference type="EMBL" id="MPM82188.1"/>
    </source>
</evidence>
<organism evidence="1">
    <name type="scientific">bioreactor metagenome</name>
    <dbReference type="NCBI Taxonomy" id="1076179"/>
    <lineage>
        <taxon>unclassified sequences</taxon>
        <taxon>metagenomes</taxon>
        <taxon>ecological metagenomes</taxon>
    </lineage>
</organism>
<comment type="caution">
    <text evidence="1">The sequence shown here is derived from an EMBL/GenBank/DDBJ whole genome shotgun (WGS) entry which is preliminary data.</text>
</comment>
<protein>
    <submittedName>
        <fullName evidence="1">Uncharacterized protein</fullName>
    </submittedName>
</protein>
<dbReference type="EMBL" id="VSSQ01031344">
    <property type="protein sequence ID" value="MPM82188.1"/>
    <property type="molecule type" value="Genomic_DNA"/>
</dbReference>